<feature type="transmembrane region" description="Helical" evidence="1">
    <location>
        <begin position="12"/>
        <end position="30"/>
    </location>
</feature>
<sequence>MRCTKQIKRGLIYFVIALVLSVANIALNSSETEMDNATDTQFSVAVTQPANFK</sequence>
<gene>
    <name evidence="2" type="ORF">GWK10_07085</name>
</gene>
<accession>A0A6M0CGF3</accession>
<comment type="caution">
    <text evidence="2">The sequence shown here is derived from an EMBL/GenBank/DDBJ whole genome shotgun (WGS) entry which is preliminary data.</text>
</comment>
<organism evidence="2 3">
    <name type="scientific">Spongiivirga citrea</name>
    <dbReference type="NCBI Taxonomy" id="1481457"/>
    <lineage>
        <taxon>Bacteria</taxon>
        <taxon>Pseudomonadati</taxon>
        <taxon>Bacteroidota</taxon>
        <taxon>Flavobacteriia</taxon>
        <taxon>Flavobacteriales</taxon>
        <taxon>Flavobacteriaceae</taxon>
        <taxon>Spongiivirga</taxon>
    </lineage>
</organism>
<evidence type="ECO:0000313" key="2">
    <source>
        <dbReference type="EMBL" id="NER16968.1"/>
    </source>
</evidence>
<dbReference type="AlphaFoldDB" id="A0A6M0CGF3"/>
<keyword evidence="1" id="KW-0812">Transmembrane</keyword>
<keyword evidence="3" id="KW-1185">Reference proteome</keyword>
<evidence type="ECO:0000256" key="1">
    <source>
        <dbReference type="SAM" id="Phobius"/>
    </source>
</evidence>
<dbReference type="Proteomes" id="UP000474296">
    <property type="component" value="Unassembled WGS sequence"/>
</dbReference>
<evidence type="ECO:0000313" key="3">
    <source>
        <dbReference type="Proteomes" id="UP000474296"/>
    </source>
</evidence>
<dbReference type="RefSeq" id="WP_164030828.1">
    <property type="nucleotide sequence ID" value="NZ_JAABOQ010000003.1"/>
</dbReference>
<protein>
    <submittedName>
        <fullName evidence="2">Uncharacterized protein</fullName>
    </submittedName>
</protein>
<dbReference type="EMBL" id="JAABOQ010000003">
    <property type="protein sequence ID" value="NER16968.1"/>
    <property type="molecule type" value="Genomic_DNA"/>
</dbReference>
<proteinExistence type="predicted"/>
<name>A0A6M0CGF3_9FLAO</name>
<keyword evidence="1" id="KW-1133">Transmembrane helix</keyword>
<keyword evidence="1" id="KW-0472">Membrane</keyword>
<reference evidence="2 3" key="1">
    <citation type="submission" date="2020-01" db="EMBL/GenBank/DDBJ databases">
        <title>Spongiivirga citrea KCTC 32990T.</title>
        <authorList>
            <person name="Wang G."/>
        </authorList>
    </citation>
    <scope>NUCLEOTIDE SEQUENCE [LARGE SCALE GENOMIC DNA]</scope>
    <source>
        <strain evidence="2 3">KCTC 32990</strain>
    </source>
</reference>